<evidence type="ECO:0000256" key="8">
    <source>
        <dbReference type="PIRSR" id="PIRSR000138-2"/>
    </source>
</evidence>
<feature type="binding site" evidence="8">
    <location>
        <position position="114"/>
    </location>
    <ligand>
        <name>FMN</name>
        <dbReference type="ChEBI" id="CHEBI:58210"/>
    </ligand>
</feature>
<dbReference type="STRING" id="400682.A0A1X7UWA7"/>
<dbReference type="PIRSF" id="PIRSF000138">
    <property type="entry name" value="Al-hdrx_acd_dh"/>
    <property type="match status" value="1"/>
</dbReference>
<dbReference type="InterPro" id="IPR037396">
    <property type="entry name" value="FMN_HAD"/>
</dbReference>
<feature type="active site" description="Proton acceptor" evidence="7">
    <location>
        <position position="268"/>
    </location>
</feature>
<evidence type="ECO:0000256" key="6">
    <source>
        <dbReference type="ARBA" id="ARBA00029327"/>
    </source>
</evidence>
<proteinExistence type="inferred from homology"/>
<organism evidence="10">
    <name type="scientific">Amphimedon queenslandica</name>
    <name type="common">Sponge</name>
    <dbReference type="NCBI Taxonomy" id="400682"/>
    <lineage>
        <taxon>Eukaryota</taxon>
        <taxon>Metazoa</taxon>
        <taxon>Porifera</taxon>
        <taxon>Demospongiae</taxon>
        <taxon>Heteroscleromorpha</taxon>
        <taxon>Haplosclerida</taxon>
        <taxon>Niphatidae</taxon>
        <taxon>Amphimedon</taxon>
    </lineage>
</organism>
<gene>
    <name evidence="10" type="primary">100637711</name>
</gene>
<feature type="binding site" evidence="8">
    <location>
        <position position="137"/>
    </location>
    <ligand>
        <name>FMN</name>
        <dbReference type="ChEBI" id="CHEBI:58210"/>
    </ligand>
</feature>
<feature type="binding site" evidence="8">
    <location>
        <position position="244"/>
    </location>
    <ligand>
        <name>FMN</name>
        <dbReference type="ChEBI" id="CHEBI:58210"/>
    </ligand>
</feature>
<dbReference type="EnsemblMetazoa" id="XM_011405674.2">
    <property type="protein sequence ID" value="XP_011403976.2"/>
    <property type="gene ID" value="LOC100637711"/>
</dbReference>
<feature type="binding site" evidence="8">
    <location>
        <position position="30"/>
    </location>
    <ligand>
        <name>glyoxylate</name>
        <dbReference type="ChEBI" id="CHEBI:36655"/>
    </ligand>
</feature>
<feature type="binding site" evidence="8">
    <location>
        <position position="271"/>
    </location>
    <ligand>
        <name>glyoxylate</name>
        <dbReference type="ChEBI" id="CHEBI:36655"/>
    </ligand>
</feature>
<dbReference type="GO" id="GO:0003973">
    <property type="term" value="F:(S)-2-hydroxy-acid oxidase activity"/>
    <property type="evidence" value="ECO:0007669"/>
    <property type="project" value="UniProtKB-EC"/>
</dbReference>
<dbReference type="GO" id="GO:0005782">
    <property type="term" value="C:peroxisomal matrix"/>
    <property type="evidence" value="ECO:0007669"/>
    <property type="project" value="TreeGrafter"/>
</dbReference>
<reference evidence="11" key="1">
    <citation type="journal article" date="2010" name="Nature">
        <title>The Amphimedon queenslandica genome and the evolution of animal complexity.</title>
        <authorList>
            <person name="Srivastava M."/>
            <person name="Simakov O."/>
            <person name="Chapman J."/>
            <person name="Fahey B."/>
            <person name="Gauthier M.E."/>
            <person name="Mitros T."/>
            <person name="Richards G.S."/>
            <person name="Conaco C."/>
            <person name="Dacre M."/>
            <person name="Hellsten U."/>
            <person name="Larroux C."/>
            <person name="Putnam N.H."/>
            <person name="Stanke M."/>
            <person name="Adamska M."/>
            <person name="Darling A."/>
            <person name="Degnan S.M."/>
            <person name="Oakley T.H."/>
            <person name="Plachetzki D.C."/>
            <person name="Zhai Y."/>
            <person name="Adamski M."/>
            <person name="Calcino A."/>
            <person name="Cummins S.F."/>
            <person name="Goodstein D.M."/>
            <person name="Harris C."/>
            <person name="Jackson D.J."/>
            <person name="Leys S.P."/>
            <person name="Shu S."/>
            <person name="Woodcroft B.J."/>
            <person name="Vervoort M."/>
            <person name="Kosik K.S."/>
            <person name="Manning G."/>
            <person name="Degnan B.M."/>
            <person name="Rokhsar D.S."/>
        </authorList>
    </citation>
    <scope>NUCLEOTIDE SEQUENCE [LARGE SCALE GENOMIC DNA]</scope>
</reference>
<feature type="binding site" evidence="8">
    <location>
        <begin position="299"/>
        <end position="303"/>
    </location>
    <ligand>
        <name>FMN</name>
        <dbReference type="ChEBI" id="CHEBI:58210"/>
    </ligand>
</feature>
<dbReference type="AlphaFoldDB" id="A0A1X7UWA7"/>
<keyword evidence="8" id="KW-0288">FMN</keyword>
<name>A0A1X7UWA7_AMPQE</name>
<accession>A0A1X7UWA7</accession>
<evidence type="ECO:0000259" key="9">
    <source>
        <dbReference type="PROSITE" id="PS51349"/>
    </source>
</evidence>
<keyword evidence="11" id="KW-1185">Reference proteome</keyword>
<dbReference type="EnsemblMetazoa" id="Aqu2.1.31814_001">
    <property type="protein sequence ID" value="Aqu2.1.31814_001"/>
    <property type="gene ID" value="Aqu2.1.31814"/>
</dbReference>
<dbReference type="InParanoid" id="A0A1X7UWA7"/>
<dbReference type="Pfam" id="PF01070">
    <property type="entry name" value="FMN_dh"/>
    <property type="match status" value="1"/>
</dbReference>
<keyword evidence="3" id="KW-0560">Oxidoreductase</keyword>
<evidence type="ECO:0000256" key="4">
    <source>
        <dbReference type="ARBA" id="ARBA00024042"/>
    </source>
</evidence>
<feature type="domain" description="FMN hydroxy acid dehydrogenase" evidence="9">
    <location>
        <begin position="4"/>
        <end position="373"/>
    </location>
</feature>
<dbReference type="EC" id="1.1.3.15" evidence="2"/>
<comment type="catalytic activity">
    <reaction evidence="6">
        <text>2-hydroxyoctanoate + O2 = 2-oxooctanoate + H2O2</text>
        <dbReference type="Rhea" id="RHEA:67940"/>
        <dbReference type="ChEBI" id="CHEBI:15379"/>
        <dbReference type="ChEBI" id="CHEBI:16240"/>
        <dbReference type="ChEBI" id="CHEBI:133514"/>
        <dbReference type="ChEBI" id="CHEBI:176689"/>
    </reaction>
    <physiologicalReaction direction="left-to-right" evidence="6">
        <dbReference type="Rhea" id="RHEA:67941"/>
    </physiologicalReaction>
</comment>
<feature type="binding site" evidence="8">
    <location>
        <position position="166"/>
    </location>
    <ligand>
        <name>FMN</name>
        <dbReference type="ChEBI" id="CHEBI:58210"/>
    </ligand>
</feature>
<reference evidence="10" key="2">
    <citation type="submission" date="2017-05" db="UniProtKB">
        <authorList>
            <consortium name="EnsemblMetazoa"/>
        </authorList>
    </citation>
    <scope>IDENTIFICATION</scope>
</reference>
<dbReference type="FunFam" id="3.20.20.70:FF:000056">
    <property type="entry name" value="hydroxyacid oxidase 2"/>
    <property type="match status" value="1"/>
</dbReference>
<evidence type="ECO:0000256" key="5">
    <source>
        <dbReference type="ARBA" id="ARBA00029325"/>
    </source>
</evidence>
<feature type="binding site" evidence="8">
    <location>
        <begin position="85"/>
        <end position="87"/>
    </location>
    <ligand>
        <name>FMN</name>
        <dbReference type="ChEBI" id="CHEBI:58210"/>
    </ligand>
</feature>
<keyword evidence="8" id="KW-0285">Flavoprotein</keyword>
<evidence type="ECO:0000256" key="2">
    <source>
        <dbReference type="ARBA" id="ARBA00013087"/>
    </source>
</evidence>
<evidence type="ECO:0000313" key="11">
    <source>
        <dbReference type="Proteomes" id="UP000007879"/>
    </source>
</evidence>
<dbReference type="CDD" id="cd02809">
    <property type="entry name" value="alpha_hydroxyacid_oxid_FMN"/>
    <property type="match status" value="1"/>
</dbReference>
<sequence>MASFNSSILTCLEEYEQSAHSKVKESAWNYYSEGSCLGQTKKENIEAFKKYYILPRAFRACKESEVDLSVNILGSKMALPIGVAPTGRHALAHPQGEEATVKGCTRAGVCMIQSVFSNKSMEEVTESCKGQGLRWMQLQPLLSESCVVEDIIKRAESLGYSGIVITCDQPNFPISYAAMKESKIKNYAIKNPEVFGNFSKEINDKIFSPESNPYSEVKEKMFEPISWDWVDWVRSITTLPIIIKGILNPHDAEEALKHDIQAIYVSNHGGRVLDSVPPTLYALPEIIKAVNGKVEVYVDGGIRHGTDVLKALALGARAVFVGKPIIWGLACNGEDGVFDVLQMLGDELRAVMASTGCKRASEVTPDIIRLASNYYS</sequence>
<comment type="cofactor">
    <cofactor evidence="1">
        <name>FMN</name>
        <dbReference type="ChEBI" id="CHEBI:58210"/>
    </cofactor>
</comment>
<dbReference type="OMA" id="YLASTNW"/>
<dbReference type="PANTHER" id="PTHR10578">
    <property type="entry name" value="S -2-HYDROXY-ACID OXIDASE-RELATED"/>
    <property type="match status" value="1"/>
</dbReference>
<protein>
    <recommendedName>
        <fullName evidence="2">(S)-2-hydroxy-acid oxidase</fullName>
        <ecNumber evidence="2">1.1.3.15</ecNumber>
    </recommendedName>
</protein>
<dbReference type="Gene3D" id="3.20.20.70">
    <property type="entry name" value="Aldolase class I"/>
    <property type="match status" value="1"/>
</dbReference>
<evidence type="ECO:0000256" key="3">
    <source>
        <dbReference type="ARBA" id="ARBA00023002"/>
    </source>
</evidence>
<feature type="binding site" evidence="8">
    <location>
        <position position="266"/>
    </location>
    <ligand>
        <name>FMN</name>
        <dbReference type="ChEBI" id="CHEBI:58210"/>
    </ligand>
</feature>
<dbReference type="InterPro" id="IPR013785">
    <property type="entry name" value="Aldolase_TIM"/>
</dbReference>
<dbReference type="Proteomes" id="UP000007879">
    <property type="component" value="Unassembled WGS sequence"/>
</dbReference>
<evidence type="ECO:0000256" key="7">
    <source>
        <dbReference type="PIRSR" id="PIRSR000138-1"/>
    </source>
</evidence>
<evidence type="ECO:0000313" key="10">
    <source>
        <dbReference type="EnsemblMetazoa" id="Aqu2.1.31814_001"/>
    </source>
</evidence>
<dbReference type="PROSITE" id="PS51349">
    <property type="entry name" value="FMN_HYDROXY_ACID_DH_2"/>
    <property type="match status" value="1"/>
</dbReference>
<evidence type="ECO:0000256" key="1">
    <source>
        <dbReference type="ARBA" id="ARBA00001917"/>
    </source>
</evidence>
<comment type="catalytic activity">
    <reaction evidence="5">
        <text>a (2S)-2-hydroxycarboxylate + O2 = a 2-oxocarboxylate + H2O2</text>
        <dbReference type="Rhea" id="RHEA:16789"/>
        <dbReference type="ChEBI" id="CHEBI:15379"/>
        <dbReference type="ChEBI" id="CHEBI:16240"/>
        <dbReference type="ChEBI" id="CHEBI:35179"/>
        <dbReference type="ChEBI" id="CHEBI:58123"/>
        <dbReference type="EC" id="1.1.3.15"/>
    </reaction>
    <physiologicalReaction direction="left-to-right" evidence="5">
        <dbReference type="Rhea" id="RHEA:16790"/>
    </physiologicalReaction>
</comment>
<dbReference type="PANTHER" id="PTHR10578:SF149">
    <property type="entry name" value="2-HYDROXYACID OXIDASE 2"/>
    <property type="match status" value="1"/>
</dbReference>
<dbReference type="InterPro" id="IPR000262">
    <property type="entry name" value="FMN-dep_DH"/>
</dbReference>
<dbReference type="InterPro" id="IPR012133">
    <property type="entry name" value="Alpha-hydoxy_acid_DH_FMN"/>
</dbReference>
<dbReference type="GO" id="GO:0010181">
    <property type="term" value="F:FMN binding"/>
    <property type="evidence" value="ECO:0007669"/>
    <property type="project" value="InterPro"/>
</dbReference>
<dbReference type="SUPFAM" id="SSF51395">
    <property type="entry name" value="FMN-linked oxidoreductases"/>
    <property type="match status" value="1"/>
</dbReference>
<dbReference type="GO" id="GO:0001561">
    <property type="term" value="P:fatty acid alpha-oxidation"/>
    <property type="evidence" value="ECO:0007669"/>
    <property type="project" value="TreeGrafter"/>
</dbReference>
<dbReference type="KEGG" id="aqu:100637711"/>
<dbReference type="eggNOG" id="KOG0538">
    <property type="taxonomic scope" value="Eukaryota"/>
</dbReference>
<comment type="similarity">
    <text evidence="4">Belongs to the FMN-dependent alpha-hydroxy acid dehydrogenase family.</text>
</comment>
<dbReference type="OrthoDB" id="25826at2759"/>
<feature type="binding site" evidence="8">
    <location>
        <position position="268"/>
    </location>
    <ligand>
        <name>glyoxylate</name>
        <dbReference type="ChEBI" id="CHEBI:36655"/>
    </ligand>
</feature>